<evidence type="ECO:0000256" key="1">
    <source>
        <dbReference type="ARBA" id="ARBA00006226"/>
    </source>
</evidence>
<evidence type="ECO:0000313" key="4">
    <source>
        <dbReference type="Proteomes" id="UP000664417"/>
    </source>
</evidence>
<sequence length="95" mass="11309">MKVFYHPLAEEDIGNILDHYQPIFPALAKAFLKELDLTIAALSTQPFRYRFIQEPIRMCKLKRFPYAVLFRVEGDTIRILVVRHHRRHPSYGLDR</sequence>
<protein>
    <submittedName>
        <fullName evidence="3">Type II toxin-antitoxin system RelE/ParE family toxin</fullName>
    </submittedName>
</protein>
<dbReference type="Proteomes" id="UP000664417">
    <property type="component" value="Unassembled WGS sequence"/>
</dbReference>
<dbReference type="Gene3D" id="3.30.2310.20">
    <property type="entry name" value="RelE-like"/>
    <property type="match status" value="1"/>
</dbReference>
<evidence type="ECO:0000313" key="3">
    <source>
        <dbReference type="EMBL" id="MBO1322103.1"/>
    </source>
</evidence>
<comment type="similarity">
    <text evidence="1">Belongs to the RelE toxin family.</text>
</comment>
<organism evidence="3 4">
    <name type="scientific">Acanthopleuribacter pedis</name>
    <dbReference type="NCBI Taxonomy" id="442870"/>
    <lineage>
        <taxon>Bacteria</taxon>
        <taxon>Pseudomonadati</taxon>
        <taxon>Acidobacteriota</taxon>
        <taxon>Holophagae</taxon>
        <taxon>Acanthopleuribacterales</taxon>
        <taxon>Acanthopleuribacteraceae</taxon>
        <taxon>Acanthopleuribacter</taxon>
    </lineage>
</organism>
<proteinExistence type="inferred from homology"/>
<reference evidence="3" key="1">
    <citation type="submission" date="2021-03" db="EMBL/GenBank/DDBJ databases">
        <authorList>
            <person name="Wang G."/>
        </authorList>
    </citation>
    <scope>NUCLEOTIDE SEQUENCE</scope>
    <source>
        <strain evidence="3">KCTC 12899</strain>
    </source>
</reference>
<comment type="caution">
    <text evidence="3">The sequence shown here is derived from an EMBL/GenBank/DDBJ whole genome shotgun (WGS) entry which is preliminary data.</text>
</comment>
<keyword evidence="2" id="KW-1277">Toxin-antitoxin system</keyword>
<dbReference type="RefSeq" id="WP_207862075.1">
    <property type="nucleotide sequence ID" value="NZ_JAFREP010000031.1"/>
</dbReference>
<dbReference type="EMBL" id="JAFREP010000031">
    <property type="protein sequence ID" value="MBO1322103.1"/>
    <property type="molecule type" value="Genomic_DNA"/>
</dbReference>
<dbReference type="Pfam" id="PF05016">
    <property type="entry name" value="ParE_toxin"/>
    <property type="match status" value="1"/>
</dbReference>
<gene>
    <name evidence="3" type="ORF">J3U88_26740</name>
</gene>
<name>A0A8J7QP80_9BACT</name>
<dbReference type="AlphaFoldDB" id="A0A8J7QP80"/>
<keyword evidence="4" id="KW-1185">Reference proteome</keyword>
<evidence type="ECO:0000256" key="2">
    <source>
        <dbReference type="ARBA" id="ARBA00022649"/>
    </source>
</evidence>
<dbReference type="InterPro" id="IPR051803">
    <property type="entry name" value="TA_system_RelE-like_toxin"/>
</dbReference>
<dbReference type="InterPro" id="IPR035093">
    <property type="entry name" value="RelE/ParE_toxin_dom_sf"/>
</dbReference>
<dbReference type="InterPro" id="IPR007712">
    <property type="entry name" value="RelE/ParE_toxin"/>
</dbReference>
<dbReference type="PANTHER" id="PTHR33755">
    <property type="entry name" value="TOXIN PARE1-RELATED"/>
    <property type="match status" value="1"/>
</dbReference>
<accession>A0A8J7QP80</accession>
<dbReference type="PANTHER" id="PTHR33755:SF8">
    <property type="entry name" value="TOXIN PARE2"/>
    <property type="match status" value="1"/>
</dbReference>